<feature type="domain" description="Sulfatase-modifying factor enzyme-like" evidence="1">
    <location>
        <begin position="241"/>
        <end position="292"/>
    </location>
</feature>
<dbReference type="RefSeq" id="WP_124143855.1">
    <property type="nucleotide sequence ID" value="NZ_CAWOKI010000372.1"/>
</dbReference>
<dbReference type="GO" id="GO:0120147">
    <property type="term" value="F:formylglycine-generating oxidase activity"/>
    <property type="evidence" value="ECO:0007669"/>
    <property type="project" value="TreeGrafter"/>
</dbReference>
<dbReference type="InterPro" id="IPR043504">
    <property type="entry name" value="Peptidase_S1_PA_chymotrypsin"/>
</dbReference>
<dbReference type="PANTHER" id="PTHR23150">
    <property type="entry name" value="SULFATASE MODIFYING FACTOR 1, 2"/>
    <property type="match status" value="1"/>
</dbReference>
<dbReference type="InterPro" id="IPR042095">
    <property type="entry name" value="SUMF_sf"/>
</dbReference>
<dbReference type="Pfam" id="PF13365">
    <property type="entry name" value="Trypsin_2"/>
    <property type="match status" value="1"/>
</dbReference>
<evidence type="ECO:0000313" key="2">
    <source>
        <dbReference type="EMBL" id="RQH57443.1"/>
    </source>
</evidence>
<dbReference type="EMBL" id="RCBY01000003">
    <property type="protein sequence ID" value="RQH57443.1"/>
    <property type="molecule type" value="Genomic_DNA"/>
</dbReference>
<dbReference type="Gene3D" id="3.90.1580.10">
    <property type="entry name" value="paralog of FGE (formylglycine-generating enzyme)"/>
    <property type="match status" value="1"/>
</dbReference>
<evidence type="ECO:0000313" key="3">
    <source>
        <dbReference type="Proteomes" id="UP000269154"/>
    </source>
</evidence>
<dbReference type="SUPFAM" id="SSF50494">
    <property type="entry name" value="Trypsin-like serine proteases"/>
    <property type="match status" value="1"/>
</dbReference>
<dbReference type="AlphaFoldDB" id="A0A3N6NUH3"/>
<dbReference type="InterPro" id="IPR016187">
    <property type="entry name" value="CTDL_fold"/>
</dbReference>
<protein>
    <recommendedName>
        <fullName evidence="1">Sulfatase-modifying factor enzyme-like domain-containing protein</fullName>
    </recommendedName>
</protein>
<dbReference type="SUPFAM" id="SSF56436">
    <property type="entry name" value="C-type lectin-like"/>
    <property type="match status" value="1"/>
</dbReference>
<dbReference type="Gene3D" id="2.40.10.10">
    <property type="entry name" value="Trypsin-like serine proteases"/>
    <property type="match status" value="2"/>
</dbReference>
<dbReference type="Pfam" id="PF03781">
    <property type="entry name" value="FGE-sulfatase"/>
    <property type="match status" value="1"/>
</dbReference>
<accession>A0A3N6NUH3</accession>
<dbReference type="Proteomes" id="UP000269154">
    <property type="component" value="Unassembled WGS sequence"/>
</dbReference>
<dbReference type="InterPro" id="IPR005532">
    <property type="entry name" value="SUMF_dom"/>
</dbReference>
<dbReference type="InterPro" id="IPR051043">
    <property type="entry name" value="Sulfatase_Mod_Factor_Kinase"/>
</dbReference>
<comment type="caution">
    <text evidence="2">The sequence shown here is derived from an EMBL/GenBank/DDBJ whole genome shotgun (WGS) entry which is preliminary data.</text>
</comment>
<organism evidence="2 3">
    <name type="scientific">Okeania hirsuta</name>
    <dbReference type="NCBI Taxonomy" id="1458930"/>
    <lineage>
        <taxon>Bacteria</taxon>
        <taxon>Bacillati</taxon>
        <taxon>Cyanobacteriota</taxon>
        <taxon>Cyanophyceae</taxon>
        <taxon>Oscillatoriophycideae</taxon>
        <taxon>Oscillatoriales</taxon>
        <taxon>Microcoleaceae</taxon>
        <taxon>Okeania</taxon>
    </lineage>
</organism>
<reference evidence="2 3" key="1">
    <citation type="journal article" date="2018" name="ACS Chem. Biol.">
        <title>Ketoreductase domain dysfunction expands chemodiversity: malyngamide biosynthesis in the cyanobacterium Okeania hirsuta.</title>
        <authorList>
            <person name="Moss N.A."/>
            <person name="Leao T."/>
            <person name="Rankin M."/>
            <person name="McCullough T.M."/>
            <person name="Qu P."/>
            <person name="Korobeynikov A."/>
            <person name="Smith J.L."/>
            <person name="Gerwick L."/>
            <person name="Gerwick W.H."/>
        </authorList>
    </citation>
    <scope>NUCLEOTIDE SEQUENCE [LARGE SCALE GENOMIC DNA]</scope>
    <source>
        <strain evidence="2 3">PAB10Feb10-1</strain>
    </source>
</reference>
<dbReference type="PANTHER" id="PTHR23150:SF19">
    <property type="entry name" value="FORMYLGLYCINE-GENERATING ENZYME"/>
    <property type="match status" value="1"/>
</dbReference>
<dbReference type="OrthoDB" id="466389at2"/>
<sequence length="297" mass="33125">MSNLEEFIVLITSASDNSFKADVIGTGFAFYREDNYTYLLTCAHVIEDVGGEENVLVNNIPAKVLAIGDITGFDLAVLGVEKLNVPLFHLISLSEAKNRNFRTAGHYLYGEEKKILLETVDGTFGKKRFVRQNDERVAVWNLLVDEGDRLRRGYSGAPVVDWGTGHVLGIATNMKKDGAEGLAISIEALKKIWPQMPPAISYFYQEKFDVITVNNKGEEIERRSNEAVFFTEDLGNGMVLEMVAIPGGTFLMGSPKNEVGIYGESPQHKVTLQPFYISKYPVTQNQYQAIMFENPSH</sequence>
<dbReference type="InterPro" id="IPR009003">
    <property type="entry name" value="Peptidase_S1_PA"/>
</dbReference>
<evidence type="ECO:0000259" key="1">
    <source>
        <dbReference type="Pfam" id="PF03781"/>
    </source>
</evidence>
<proteinExistence type="predicted"/>
<keyword evidence="3" id="KW-1185">Reference proteome</keyword>
<gene>
    <name evidence="2" type="ORF">D5R40_01080</name>
</gene>
<name>A0A3N6NUH3_9CYAN</name>